<dbReference type="Gene3D" id="3.30.300.20">
    <property type="match status" value="1"/>
</dbReference>
<organism evidence="1 2">
    <name type="scientific">Vagococcus acidifermentans</name>
    <dbReference type="NCBI Taxonomy" id="564710"/>
    <lineage>
        <taxon>Bacteria</taxon>
        <taxon>Bacillati</taxon>
        <taxon>Bacillota</taxon>
        <taxon>Bacilli</taxon>
        <taxon>Lactobacillales</taxon>
        <taxon>Enterococcaceae</taxon>
        <taxon>Vagococcus</taxon>
    </lineage>
</organism>
<dbReference type="PANTHER" id="PTHR34352:SF1">
    <property type="entry name" value="PROTEIN YHFA"/>
    <property type="match status" value="1"/>
</dbReference>
<accession>A0A430ASD4</accession>
<dbReference type="Pfam" id="PF02566">
    <property type="entry name" value="OsmC"/>
    <property type="match status" value="1"/>
</dbReference>
<evidence type="ECO:0000313" key="2">
    <source>
        <dbReference type="Proteomes" id="UP000286773"/>
    </source>
</evidence>
<dbReference type="InterPro" id="IPR015946">
    <property type="entry name" value="KH_dom-like_a/b"/>
</dbReference>
<dbReference type="SUPFAM" id="SSF82784">
    <property type="entry name" value="OsmC-like"/>
    <property type="match status" value="1"/>
</dbReference>
<evidence type="ECO:0000313" key="1">
    <source>
        <dbReference type="EMBL" id="RSU10972.1"/>
    </source>
</evidence>
<proteinExistence type="predicted"/>
<dbReference type="InterPro" id="IPR003718">
    <property type="entry name" value="OsmC/Ohr_fam"/>
</dbReference>
<dbReference type="Proteomes" id="UP000286773">
    <property type="component" value="Unassembled WGS sequence"/>
</dbReference>
<protein>
    <submittedName>
        <fullName evidence="1">Peroxiredoxin</fullName>
    </submittedName>
</protein>
<gene>
    <name evidence="1" type="ORF">CBF27_09775</name>
</gene>
<comment type="caution">
    <text evidence="1">The sequence shown here is derived from an EMBL/GenBank/DDBJ whole genome shotgun (WGS) entry which is preliminary data.</text>
</comment>
<dbReference type="InterPro" id="IPR036102">
    <property type="entry name" value="OsmC/Ohrsf"/>
</dbReference>
<dbReference type="AlphaFoldDB" id="A0A430ASD4"/>
<name>A0A430ASD4_9ENTE</name>
<keyword evidence="2" id="KW-1185">Reference proteome</keyword>
<reference evidence="1 2" key="1">
    <citation type="submission" date="2017-05" db="EMBL/GenBank/DDBJ databases">
        <title>Vagococcus spp. assemblies.</title>
        <authorList>
            <person name="Gulvik C.A."/>
        </authorList>
    </citation>
    <scope>NUCLEOTIDE SEQUENCE [LARGE SCALE GENOMIC DNA]</scope>
    <source>
        <strain evidence="1 2">LMG 24798</strain>
    </source>
</reference>
<dbReference type="EMBL" id="NGKC01000010">
    <property type="protein sequence ID" value="RSU10972.1"/>
    <property type="molecule type" value="Genomic_DNA"/>
</dbReference>
<dbReference type="PANTHER" id="PTHR34352">
    <property type="entry name" value="PROTEIN YHFA"/>
    <property type="match status" value="1"/>
</dbReference>
<dbReference type="RefSeq" id="WP_126814120.1">
    <property type="nucleotide sequence ID" value="NZ_NGKC01000010.1"/>
</dbReference>
<dbReference type="OrthoDB" id="13625at2"/>
<sequence>MTEKIELIRGQDGIELPFSGGNWVLLRDKGYSPVQMLVAAAGACGAYVYESILTKSHVPFTFHGVTVDYVRDESIVSQPVKEIAITFEVSVEESYQGKAERILKLVAKHCPVIQSLDPAIQIQETVAFR</sequence>